<evidence type="ECO:0000313" key="3">
    <source>
        <dbReference type="Proteomes" id="UP000030151"/>
    </source>
</evidence>
<protein>
    <submittedName>
        <fullName evidence="2">DUF4066 domain protein</fullName>
    </submittedName>
</protein>
<dbReference type="AlphaFoldDB" id="A0A014QR06"/>
<dbReference type="PANTHER" id="PTHR43130:SF3">
    <property type="entry name" value="HTH-TYPE TRANSCRIPTIONAL REGULATOR RV1931C"/>
    <property type="match status" value="1"/>
</dbReference>
<organism evidence="2 3">
    <name type="scientific">Metarhizium robertsii</name>
    <dbReference type="NCBI Taxonomy" id="568076"/>
    <lineage>
        <taxon>Eukaryota</taxon>
        <taxon>Fungi</taxon>
        <taxon>Dikarya</taxon>
        <taxon>Ascomycota</taxon>
        <taxon>Pezizomycotina</taxon>
        <taxon>Sordariomycetes</taxon>
        <taxon>Hypocreomycetidae</taxon>
        <taxon>Hypocreales</taxon>
        <taxon>Clavicipitaceae</taxon>
        <taxon>Metarhizium</taxon>
    </lineage>
</organism>
<dbReference type="InterPro" id="IPR052158">
    <property type="entry name" value="INH-QAR"/>
</dbReference>
<dbReference type="InterPro" id="IPR029062">
    <property type="entry name" value="Class_I_gatase-like"/>
</dbReference>
<dbReference type="eggNOG" id="ENOG502S8W8">
    <property type="taxonomic scope" value="Eukaryota"/>
</dbReference>
<dbReference type="Proteomes" id="UP000030151">
    <property type="component" value="Unassembled WGS sequence"/>
</dbReference>
<accession>A0A014QR06</accession>
<dbReference type="SUPFAM" id="SSF52317">
    <property type="entry name" value="Class I glutamine amidotransferase-like"/>
    <property type="match status" value="1"/>
</dbReference>
<name>A0A014QR06_9HYPO</name>
<dbReference type="InterPro" id="IPR002818">
    <property type="entry name" value="DJ-1/PfpI"/>
</dbReference>
<comment type="caution">
    <text evidence="2">The sequence shown here is derived from an EMBL/GenBank/DDBJ whole genome shotgun (WGS) entry which is preliminary data.</text>
</comment>
<dbReference type="Gene3D" id="3.40.50.880">
    <property type="match status" value="1"/>
</dbReference>
<dbReference type="EMBL" id="JELW01000099">
    <property type="protein sequence ID" value="EXU95136.1"/>
    <property type="molecule type" value="Genomic_DNA"/>
</dbReference>
<dbReference type="HOGENOM" id="CLU_000445_44_1_1"/>
<feature type="domain" description="DJ-1/PfpI" evidence="1">
    <location>
        <begin position="4"/>
        <end position="154"/>
    </location>
</feature>
<evidence type="ECO:0000259" key="1">
    <source>
        <dbReference type="Pfam" id="PF01965"/>
    </source>
</evidence>
<dbReference type="Pfam" id="PF01965">
    <property type="entry name" value="DJ-1_PfpI"/>
    <property type="match status" value="1"/>
</dbReference>
<sequence length="227" mass="24802">MEPKRVLVVLFEGFNTMDMNGPYEVFRMADNRNAFTVTITAEMEVTRSFEGVQVKRDIALDHNLLGLLGDFDVLVVPGGPTHLVELHAAKMGDFMKLIAAFNELAPEDNTVPKTLLSICTGALFLGYMGIFNGRKCTTHRGAYRSLQKVNMDAAAGQDVAGRVIQARYVDAGSNEYGTRIISSGGVSCGLDASLYVVEIYDGIETAYGVADILEYKWRNAEGFVVAQ</sequence>
<dbReference type="PANTHER" id="PTHR43130">
    <property type="entry name" value="ARAC-FAMILY TRANSCRIPTIONAL REGULATOR"/>
    <property type="match status" value="1"/>
</dbReference>
<gene>
    <name evidence="2" type="ORF">X797_011780</name>
</gene>
<dbReference type="OrthoDB" id="543156at2759"/>
<evidence type="ECO:0000313" key="2">
    <source>
        <dbReference type="EMBL" id="EXU95136.1"/>
    </source>
</evidence>
<reference evidence="2 3" key="1">
    <citation type="submission" date="2014-02" db="EMBL/GenBank/DDBJ databases">
        <title>The genome sequence of the entomopathogenic fungus Metarhizium robertsii ARSEF 2575.</title>
        <authorList>
            <person name="Giuliano Garisto Donzelli B."/>
            <person name="Roe B.A."/>
            <person name="Macmil S.L."/>
            <person name="Krasnoff S.B."/>
            <person name="Gibson D.M."/>
        </authorList>
    </citation>
    <scope>NUCLEOTIDE SEQUENCE [LARGE SCALE GENOMIC DNA]</scope>
    <source>
        <strain evidence="2 3">ARSEF 2575</strain>
    </source>
</reference>
<proteinExistence type="predicted"/>